<keyword evidence="4" id="KW-1185">Reference proteome</keyword>
<organism evidence="4 5">
    <name type="scientific">Biomphalaria glabrata</name>
    <name type="common">Bloodfluke planorb</name>
    <name type="synonym">Freshwater snail</name>
    <dbReference type="NCBI Taxonomy" id="6526"/>
    <lineage>
        <taxon>Eukaryota</taxon>
        <taxon>Metazoa</taxon>
        <taxon>Spiralia</taxon>
        <taxon>Lophotrochozoa</taxon>
        <taxon>Mollusca</taxon>
        <taxon>Gastropoda</taxon>
        <taxon>Heterobranchia</taxon>
        <taxon>Euthyneura</taxon>
        <taxon>Panpulmonata</taxon>
        <taxon>Hygrophila</taxon>
        <taxon>Lymnaeoidea</taxon>
        <taxon>Planorbidae</taxon>
        <taxon>Biomphalaria</taxon>
    </lineage>
</organism>
<feature type="transmembrane region" description="Helical" evidence="2">
    <location>
        <begin position="315"/>
        <end position="334"/>
    </location>
</feature>
<dbReference type="Proteomes" id="UP001165740">
    <property type="component" value="Chromosome 3"/>
</dbReference>
<dbReference type="GO" id="GO:0042998">
    <property type="term" value="P:positive regulation of Golgi to plasma membrane protein transport"/>
    <property type="evidence" value="ECO:0007669"/>
    <property type="project" value="TreeGrafter"/>
</dbReference>
<dbReference type="InterPro" id="IPR054132">
    <property type="entry name" value="Consortin_N"/>
</dbReference>
<evidence type="ECO:0000313" key="5">
    <source>
        <dbReference type="RefSeq" id="XP_055879936.1"/>
    </source>
</evidence>
<reference evidence="5" key="1">
    <citation type="submission" date="2025-08" db="UniProtKB">
        <authorList>
            <consortium name="RefSeq"/>
        </authorList>
    </citation>
    <scope>IDENTIFICATION</scope>
</reference>
<sequence length="372" mass="42165">METTFTDLSKEKETVPVLNGSCENMDTDTLSINNNDGYLDRNANKTEDSTLSQGDRLKLSTTSDHISIFQLALQQERNGNLDLALESYLKCLPGLKGHFFLLPHCLRKISDIHLNKGDYEQALHFAQAEKLCYETSPIINDEIQTRLEEIAGDISHTPTDLTDLNIEALRADEFKSMAQDYLHRKQLNLALEYAGKCTKIRQQVFGSNHEKTQSSLNFFKSLYADEKIQQYIASKGLCLDTSKMADLMTDMPKTPEIITSSPAGGEPVSILRQRSEDGLNNLLIRGKKQVHFHASVDESLRKKERDQFISHTVRLVLMAVLTVLSATLGVWMYCMMDRSLTCQRIYSELYQWSLTLQPHLQLFRAVTSNSSS</sequence>
<dbReference type="GO" id="GO:0071253">
    <property type="term" value="F:connexin binding"/>
    <property type="evidence" value="ECO:0007669"/>
    <property type="project" value="InterPro"/>
</dbReference>
<dbReference type="SUPFAM" id="SSF48452">
    <property type="entry name" value="TPR-like"/>
    <property type="match status" value="1"/>
</dbReference>
<feature type="domain" description="Consortin N-terminal" evidence="3">
    <location>
        <begin position="100"/>
        <end position="148"/>
    </location>
</feature>
<evidence type="ECO:0000259" key="3">
    <source>
        <dbReference type="Pfam" id="PF22883"/>
    </source>
</evidence>
<protein>
    <submittedName>
        <fullName evidence="5">Uncharacterized protein LOC106056834 isoform X1</fullName>
    </submittedName>
</protein>
<proteinExistence type="predicted"/>
<keyword evidence="2" id="KW-1133">Transmembrane helix</keyword>
<dbReference type="PANTHER" id="PTHR28581:SF2">
    <property type="entry name" value="NUTRITIONALLY-REGULATED ADIPOSE AND CARDIAC ENRICHED PROTEIN HOMOLOG ISOFORM X1"/>
    <property type="match status" value="1"/>
</dbReference>
<dbReference type="GO" id="GO:0005802">
    <property type="term" value="C:trans-Golgi network"/>
    <property type="evidence" value="ECO:0007669"/>
    <property type="project" value="InterPro"/>
</dbReference>
<evidence type="ECO:0000313" key="4">
    <source>
        <dbReference type="Proteomes" id="UP001165740"/>
    </source>
</evidence>
<dbReference type="GO" id="GO:0030133">
    <property type="term" value="C:transport vesicle"/>
    <property type="evidence" value="ECO:0007669"/>
    <property type="project" value="TreeGrafter"/>
</dbReference>
<dbReference type="Pfam" id="PF22883">
    <property type="entry name" value="Consortin_N"/>
    <property type="match status" value="1"/>
</dbReference>
<gene>
    <name evidence="5" type="primary">LOC106056834</name>
</gene>
<dbReference type="GeneID" id="106056834"/>
<dbReference type="OrthoDB" id="9946233at2759"/>
<dbReference type="InterPro" id="IPR011990">
    <property type="entry name" value="TPR-like_helical_dom_sf"/>
</dbReference>
<evidence type="ECO:0000256" key="1">
    <source>
        <dbReference type="SAM" id="MobiDB-lite"/>
    </source>
</evidence>
<feature type="compositionally biased region" description="Basic and acidic residues" evidence="1">
    <location>
        <begin position="38"/>
        <end position="48"/>
    </location>
</feature>
<dbReference type="Gene3D" id="1.25.40.10">
    <property type="entry name" value="Tetratricopeptide repeat domain"/>
    <property type="match status" value="1"/>
</dbReference>
<dbReference type="InterPro" id="IPR042318">
    <property type="entry name" value="Consortin"/>
</dbReference>
<evidence type="ECO:0000256" key="2">
    <source>
        <dbReference type="SAM" id="Phobius"/>
    </source>
</evidence>
<dbReference type="RefSeq" id="XP_055879936.1">
    <property type="nucleotide sequence ID" value="XM_056023961.1"/>
</dbReference>
<feature type="region of interest" description="Disordered" evidence="1">
    <location>
        <begin position="33"/>
        <end position="55"/>
    </location>
</feature>
<name>A0A9W2ZY05_BIOGL</name>
<accession>A0A9W2ZY05</accession>
<dbReference type="PANTHER" id="PTHR28581">
    <property type="entry name" value="CONSORTIN"/>
    <property type="match status" value="1"/>
</dbReference>
<dbReference type="GO" id="GO:0005886">
    <property type="term" value="C:plasma membrane"/>
    <property type="evidence" value="ECO:0007669"/>
    <property type="project" value="TreeGrafter"/>
</dbReference>
<dbReference type="AlphaFoldDB" id="A0A9W2ZY05"/>
<keyword evidence="2" id="KW-0472">Membrane</keyword>
<keyword evidence="2" id="KW-0812">Transmembrane</keyword>